<sequence>MFENLRLKLSKFKLRQDIIKNQKGINKYTYSVRNNPDKIKHCLNCKHCKKDLFNTNYCTVDTIMFRTNNKYICNKWK</sequence>
<dbReference type="KEGG" id="vg:65128892"/>
<dbReference type="GeneID" id="65128892"/>
<dbReference type="Proteomes" id="UP000594051">
    <property type="component" value="Segment"/>
</dbReference>
<keyword evidence="2" id="KW-1185">Reference proteome</keyword>
<proteinExistence type="predicted"/>
<accession>A0A7M1RX37</accession>
<evidence type="ECO:0000313" key="2">
    <source>
        <dbReference type="Proteomes" id="UP000594051"/>
    </source>
</evidence>
<name>A0A7M1RX37_9CAUD</name>
<dbReference type="RefSeq" id="YP_010110579.1">
    <property type="nucleotide sequence ID" value="NC_055872.1"/>
</dbReference>
<protein>
    <submittedName>
        <fullName evidence="1">Uncharacterized protein</fullName>
    </submittedName>
</protein>
<reference evidence="1 2" key="1">
    <citation type="submission" date="2020-07" db="EMBL/GenBank/DDBJ databases">
        <title>Taxonomic proposal: Crassvirales, a new order of highly abundant and diverse bacterial viruses.</title>
        <authorList>
            <person name="Shkoporov A.N."/>
            <person name="Stockdale S.R."/>
            <person name="Guerin E."/>
            <person name="Ross R.P."/>
            <person name="Hill C."/>
        </authorList>
    </citation>
    <scope>NUCLEOTIDE SEQUENCE [LARGE SCALE GENOMIC DNA]</scope>
</reference>
<organism evidence="1 2">
    <name type="scientific">uncultured phage cr118_1</name>
    <dbReference type="NCBI Taxonomy" id="2772063"/>
    <lineage>
        <taxon>Viruses</taxon>
        <taxon>Duplodnaviria</taxon>
        <taxon>Heunggongvirae</taxon>
        <taxon>Uroviricota</taxon>
        <taxon>Caudoviricetes</taxon>
        <taxon>Crassvirales</taxon>
        <taxon>Suoliviridae</taxon>
        <taxon>Uncouvirinae</taxon>
        <taxon>Besingivirus</taxon>
        <taxon>Besingivirus coli</taxon>
    </lineage>
</organism>
<dbReference type="EMBL" id="MT774379">
    <property type="protein sequence ID" value="QOR58421.1"/>
    <property type="molecule type" value="Genomic_DNA"/>
</dbReference>
<evidence type="ECO:0000313" key="1">
    <source>
        <dbReference type="EMBL" id="QOR58421.1"/>
    </source>
</evidence>